<dbReference type="PIRSF" id="PIRSF000098">
    <property type="entry name" value="Homoser_dehydrog"/>
    <property type="match status" value="1"/>
</dbReference>
<dbReference type="Gene3D" id="3.30.70.260">
    <property type="match status" value="1"/>
</dbReference>
<evidence type="ECO:0000256" key="2">
    <source>
        <dbReference type="ARBA" id="ARBA00005062"/>
    </source>
</evidence>
<dbReference type="PROSITE" id="PS01042">
    <property type="entry name" value="HOMOSER_DHGENASE"/>
    <property type="match status" value="1"/>
</dbReference>
<feature type="domain" description="Homoserine dehydrogenase catalytic" evidence="16">
    <location>
        <begin position="130"/>
        <end position="308"/>
    </location>
</feature>
<feature type="active site" description="Proton donor" evidence="12">
    <location>
        <position position="198"/>
    </location>
</feature>
<evidence type="ECO:0000256" key="14">
    <source>
        <dbReference type="RuleBase" id="RU000579"/>
    </source>
</evidence>
<evidence type="ECO:0000256" key="3">
    <source>
        <dbReference type="ARBA" id="ARBA00006753"/>
    </source>
</evidence>
<evidence type="ECO:0000256" key="9">
    <source>
        <dbReference type="ARBA" id="ARBA00023053"/>
    </source>
</evidence>
<evidence type="ECO:0000256" key="8">
    <source>
        <dbReference type="ARBA" id="ARBA00023002"/>
    </source>
</evidence>
<reference evidence="18 19" key="1">
    <citation type="submission" date="2014-06" db="EMBL/GenBank/DDBJ databases">
        <title>Genome characterization of distinct group I Clostridium botulinum lineages.</title>
        <authorList>
            <person name="Giordani F."/>
            <person name="Anselmo A."/>
            <person name="Fillo S."/>
            <person name="Palozzi A.M."/>
            <person name="Fortunato A."/>
            <person name="Gentile B."/>
            <person name="Ciammaruconi A."/>
            <person name="Anniballi F."/>
            <person name="De Medici D."/>
            <person name="Lista F."/>
        </authorList>
    </citation>
    <scope>NUCLEOTIDE SEQUENCE [LARGE SCALE GENOMIC DNA]</scope>
    <source>
        <strain evidence="18 19">B2 450</strain>
    </source>
</reference>
<name>A0A0D1AKY7_CLOBO</name>
<dbReference type="InterPro" id="IPR019811">
    <property type="entry name" value="HDH_CS"/>
</dbReference>
<evidence type="ECO:0000259" key="16">
    <source>
        <dbReference type="Pfam" id="PF00742"/>
    </source>
</evidence>
<keyword evidence="8 14" id="KW-0560">Oxidoreductase</keyword>
<dbReference type="Pfam" id="PF03447">
    <property type="entry name" value="NAD_binding_3"/>
    <property type="match status" value="1"/>
</dbReference>
<dbReference type="NCBIfam" id="NF004976">
    <property type="entry name" value="PRK06349.1"/>
    <property type="match status" value="1"/>
</dbReference>
<dbReference type="RefSeq" id="WP_043031930.1">
    <property type="nucleotide sequence ID" value="NZ_JXSU01000007.1"/>
</dbReference>
<evidence type="ECO:0000256" key="10">
    <source>
        <dbReference type="ARBA" id="ARBA00023167"/>
    </source>
</evidence>
<keyword evidence="7 14" id="KW-0791">Threonine biosynthesis</keyword>
<evidence type="ECO:0000256" key="4">
    <source>
        <dbReference type="ARBA" id="ARBA00013213"/>
    </source>
</evidence>
<dbReference type="GO" id="GO:0009086">
    <property type="term" value="P:methionine biosynthetic process"/>
    <property type="evidence" value="ECO:0007669"/>
    <property type="project" value="UniProtKB-KW"/>
</dbReference>
<dbReference type="InterPro" id="IPR001342">
    <property type="entry name" value="HDH_cat"/>
</dbReference>
<dbReference type="EC" id="1.1.1.3" evidence="4 14"/>
<keyword evidence="6 14" id="KW-0028">Amino-acid biosynthesis</keyword>
<feature type="binding site" evidence="13">
    <location>
        <position position="183"/>
    </location>
    <ligand>
        <name>L-homoserine</name>
        <dbReference type="ChEBI" id="CHEBI:57476"/>
    </ligand>
</feature>
<dbReference type="GO" id="GO:0050661">
    <property type="term" value="F:NADP binding"/>
    <property type="evidence" value="ECO:0007669"/>
    <property type="project" value="InterPro"/>
</dbReference>
<evidence type="ECO:0000256" key="7">
    <source>
        <dbReference type="ARBA" id="ARBA00022697"/>
    </source>
</evidence>
<comment type="caution">
    <text evidence="18">The sequence shown here is derived from an EMBL/GenBank/DDBJ whole genome shotgun (WGS) entry which is preliminary data.</text>
</comment>
<dbReference type="OrthoDB" id="9808167at2"/>
<dbReference type="PATRIC" id="fig|1379739.3.peg.2251"/>
<gene>
    <name evidence="18" type="ORF">N495_09455</name>
</gene>
<evidence type="ECO:0000259" key="17">
    <source>
        <dbReference type="Pfam" id="PF03447"/>
    </source>
</evidence>
<dbReference type="Pfam" id="PF00742">
    <property type="entry name" value="Homoserine_dh"/>
    <property type="match status" value="1"/>
</dbReference>
<evidence type="ECO:0000256" key="1">
    <source>
        <dbReference type="ARBA" id="ARBA00005056"/>
    </source>
</evidence>
<accession>A0A0D1AKY7</accession>
<evidence type="ECO:0000256" key="15">
    <source>
        <dbReference type="RuleBase" id="RU004171"/>
    </source>
</evidence>
<dbReference type="HOGENOM" id="CLU_009116_1_0_9"/>
<dbReference type="AlphaFoldDB" id="A0A0D1AKY7"/>
<dbReference type="Gene3D" id="3.30.360.10">
    <property type="entry name" value="Dihydrodipicolinate Reductase, domain 2"/>
    <property type="match status" value="1"/>
</dbReference>
<dbReference type="UniPathway" id="UPA00050">
    <property type="reaction ID" value="UER00063"/>
</dbReference>
<dbReference type="GO" id="GO:0004412">
    <property type="term" value="F:homoserine dehydrogenase activity"/>
    <property type="evidence" value="ECO:0007669"/>
    <property type="project" value="UniProtKB-EC"/>
</dbReference>
<keyword evidence="9" id="KW-0915">Sodium</keyword>
<evidence type="ECO:0000313" key="19">
    <source>
        <dbReference type="Proteomes" id="UP000032250"/>
    </source>
</evidence>
<organism evidence="18 19">
    <name type="scientific">Clostridium botulinum B2 450</name>
    <dbReference type="NCBI Taxonomy" id="1379739"/>
    <lineage>
        <taxon>Bacteria</taxon>
        <taxon>Bacillati</taxon>
        <taxon>Bacillota</taxon>
        <taxon>Clostridia</taxon>
        <taxon>Eubacteriales</taxon>
        <taxon>Clostridiaceae</taxon>
        <taxon>Clostridium</taxon>
    </lineage>
</organism>
<feature type="binding site" evidence="13">
    <location>
        <position position="98"/>
    </location>
    <ligand>
        <name>NADPH</name>
        <dbReference type="ChEBI" id="CHEBI:57783"/>
    </ligand>
</feature>
<keyword evidence="10 14" id="KW-0486">Methionine biosynthesis</keyword>
<evidence type="ECO:0000256" key="11">
    <source>
        <dbReference type="ARBA" id="ARBA00048841"/>
    </source>
</evidence>
<evidence type="ECO:0000256" key="6">
    <source>
        <dbReference type="ARBA" id="ARBA00022605"/>
    </source>
</evidence>
<dbReference type="EMBL" id="JXSU01000007">
    <property type="protein sequence ID" value="KIS23809.1"/>
    <property type="molecule type" value="Genomic_DNA"/>
</dbReference>
<protein>
    <recommendedName>
        <fullName evidence="5 14">Homoserine dehydrogenase</fullName>
        <ecNumber evidence="4 14">1.1.1.3</ecNumber>
    </recommendedName>
</protein>
<evidence type="ECO:0000256" key="5">
    <source>
        <dbReference type="ARBA" id="ARBA00013376"/>
    </source>
</evidence>
<sequence length="408" mass="45666">MVSIAILGNGVVGSGLVELIEKNKKESGEENISITKILVKDKNKHKNSRLFSIITEDIKEVIKENVNIVVEAIGGIEPAYGYIKTFLKSKKHVVTANKDLISKHGDELLKIAKENNVKLYFEASVGGGIPILRPMKECLVGNNVKSIKAVLNGTTNFILTKMHKEGSTFKNALITAQELGFAEFDPTADIKGYDSARKLAILSNLAYNKKFNWESFNVEGIDNIDEYDIDMANKLGGVIKLIGISEKFKEGIYTAVKPAIISKNSILSRVENEFNSIIIEGDSIGEIAFYGKGAGKLPTASAIYSDIINIINNKKEKGLLFNDEKAVIFREFPKEKDWFIRISTEYRTEVICDINKSFKKVYVYSKNCFSKKEIFAIVYNEKEKDLKNKLDSIPNIKKLKTTIILFHS</sequence>
<evidence type="ECO:0000256" key="13">
    <source>
        <dbReference type="PIRSR" id="PIRSR000098-2"/>
    </source>
</evidence>
<dbReference type="SUPFAM" id="SSF51735">
    <property type="entry name" value="NAD(P)-binding Rossmann-fold domains"/>
    <property type="match status" value="1"/>
</dbReference>
<dbReference type="Gene3D" id="3.40.50.720">
    <property type="entry name" value="NAD(P)-binding Rossmann-like Domain"/>
    <property type="match status" value="1"/>
</dbReference>
<dbReference type="GO" id="GO:0009088">
    <property type="term" value="P:threonine biosynthetic process"/>
    <property type="evidence" value="ECO:0007669"/>
    <property type="project" value="UniProtKB-UniPathway"/>
</dbReference>
<dbReference type="FunFam" id="3.30.360.10:FF:000005">
    <property type="entry name" value="Homoserine dehydrogenase"/>
    <property type="match status" value="1"/>
</dbReference>
<evidence type="ECO:0000313" key="18">
    <source>
        <dbReference type="EMBL" id="KIS23809.1"/>
    </source>
</evidence>
<feature type="binding site" evidence="13">
    <location>
        <begin position="7"/>
        <end position="14"/>
    </location>
    <ligand>
        <name>NADP(+)</name>
        <dbReference type="ChEBI" id="CHEBI:58349"/>
    </ligand>
</feature>
<dbReference type="InterPro" id="IPR005106">
    <property type="entry name" value="Asp/hSer_DH_NAD-bd"/>
</dbReference>
<dbReference type="PANTHER" id="PTHR43331:SF1">
    <property type="entry name" value="HOMOSERINE DEHYDROGENASE"/>
    <property type="match status" value="1"/>
</dbReference>
<comment type="similarity">
    <text evidence="3 15">Belongs to the homoserine dehydrogenase family.</text>
</comment>
<feature type="domain" description="Aspartate/homoserine dehydrogenase NAD-binding" evidence="17">
    <location>
        <begin position="8"/>
        <end position="122"/>
    </location>
</feature>
<comment type="catalytic activity">
    <reaction evidence="11">
        <text>L-homoserine + NADP(+) = L-aspartate 4-semialdehyde + NADPH + H(+)</text>
        <dbReference type="Rhea" id="RHEA:15761"/>
        <dbReference type="ChEBI" id="CHEBI:15378"/>
        <dbReference type="ChEBI" id="CHEBI:57476"/>
        <dbReference type="ChEBI" id="CHEBI:57783"/>
        <dbReference type="ChEBI" id="CHEBI:58349"/>
        <dbReference type="ChEBI" id="CHEBI:537519"/>
        <dbReference type="EC" id="1.1.1.3"/>
    </reaction>
    <physiologicalReaction direction="right-to-left" evidence="11">
        <dbReference type="Rhea" id="RHEA:15763"/>
    </physiologicalReaction>
</comment>
<evidence type="ECO:0000256" key="12">
    <source>
        <dbReference type="PIRSR" id="PIRSR000098-1"/>
    </source>
</evidence>
<comment type="pathway">
    <text evidence="1 14">Amino-acid biosynthesis; L-threonine biosynthesis; L-threonine from L-aspartate: step 3/5.</text>
</comment>
<dbReference type="Proteomes" id="UP000032250">
    <property type="component" value="Unassembled WGS sequence"/>
</dbReference>
<proteinExistence type="inferred from homology"/>
<dbReference type="UniPathway" id="UPA00051">
    <property type="reaction ID" value="UER00465"/>
</dbReference>
<dbReference type="SUPFAM" id="SSF55347">
    <property type="entry name" value="Glyceraldehyde-3-phosphate dehydrogenase-like, C-terminal domain"/>
    <property type="match status" value="1"/>
</dbReference>
<dbReference type="InterPro" id="IPR016204">
    <property type="entry name" value="HDH"/>
</dbReference>
<dbReference type="PANTHER" id="PTHR43331">
    <property type="entry name" value="HOMOSERINE DEHYDROGENASE"/>
    <property type="match status" value="1"/>
</dbReference>
<keyword evidence="13 14" id="KW-0521">NADP</keyword>
<dbReference type="InterPro" id="IPR036291">
    <property type="entry name" value="NAD(P)-bd_dom_sf"/>
</dbReference>
<comment type="pathway">
    <text evidence="2 14">Amino-acid biosynthesis; L-methionine biosynthesis via de novo pathway; L-homoserine from L-aspartate: step 3/3.</text>
</comment>